<keyword evidence="2 7" id="KW-0813">Transport</keyword>
<keyword evidence="3" id="KW-1003">Cell membrane</keyword>
<dbReference type="Pfam" id="PF00528">
    <property type="entry name" value="BPD_transp_1"/>
    <property type="match status" value="1"/>
</dbReference>
<evidence type="ECO:0000256" key="6">
    <source>
        <dbReference type="ARBA" id="ARBA00023136"/>
    </source>
</evidence>
<feature type="transmembrane region" description="Helical" evidence="7">
    <location>
        <begin position="190"/>
        <end position="213"/>
    </location>
</feature>
<name>A0A2M9D2H3_9MICO</name>
<sequence>MTNLRKPGFVLGLIVIALAIVASLAPQLLATHDPFESVATDRLLPPSAQYLFGTDNLGRDLYSRVIYGAALSLLSASLAVVVGVVVGAVVGLISGFVGGRTDFIIMRFVDVLIAVPGVLLALIVVASLGFGPVSLALGVGLGAAGSFARVMRSQVLRIRSEEYVEAARTLGVRSPAILVQHVLPNAARPVIAMAALEMGTAILSVSALTFLGFGAPPPAPEWGALVSAGRDYVATNPGLSIIPGAVILVVVLAVNRVARAIGGDE</sequence>
<feature type="transmembrane region" description="Helical" evidence="7">
    <location>
        <begin position="65"/>
        <end position="93"/>
    </location>
</feature>
<comment type="subcellular location">
    <subcellularLocation>
        <location evidence="1 7">Cell membrane</location>
        <topology evidence="1 7">Multi-pass membrane protein</topology>
    </subcellularLocation>
</comment>
<feature type="transmembrane region" description="Helical" evidence="7">
    <location>
        <begin position="105"/>
        <end position="127"/>
    </location>
</feature>
<dbReference type="PROSITE" id="PS50928">
    <property type="entry name" value="ABC_TM1"/>
    <property type="match status" value="1"/>
</dbReference>
<accession>A0A2M9D2H3</accession>
<dbReference type="GO" id="GO:0055085">
    <property type="term" value="P:transmembrane transport"/>
    <property type="evidence" value="ECO:0007669"/>
    <property type="project" value="InterPro"/>
</dbReference>
<comment type="caution">
    <text evidence="9">The sequence shown here is derived from an EMBL/GenBank/DDBJ whole genome shotgun (WGS) entry which is preliminary data.</text>
</comment>
<dbReference type="EMBL" id="PGFH01000002">
    <property type="protein sequence ID" value="PJJ78376.1"/>
    <property type="molecule type" value="Genomic_DNA"/>
</dbReference>
<dbReference type="Gene3D" id="1.10.3720.10">
    <property type="entry name" value="MetI-like"/>
    <property type="match status" value="1"/>
</dbReference>
<keyword evidence="6 7" id="KW-0472">Membrane</keyword>
<evidence type="ECO:0000256" key="7">
    <source>
        <dbReference type="RuleBase" id="RU363032"/>
    </source>
</evidence>
<keyword evidence="5 7" id="KW-1133">Transmembrane helix</keyword>
<feature type="transmembrane region" description="Helical" evidence="7">
    <location>
        <begin position="233"/>
        <end position="254"/>
    </location>
</feature>
<comment type="similarity">
    <text evidence="7">Belongs to the binding-protein-dependent transport system permease family.</text>
</comment>
<dbReference type="PANTHER" id="PTHR43386">
    <property type="entry name" value="OLIGOPEPTIDE TRANSPORT SYSTEM PERMEASE PROTEIN APPC"/>
    <property type="match status" value="1"/>
</dbReference>
<evidence type="ECO:0000313" key="10">
    <source>
        <dbReference type="Proteomes" id="UP000231742"/>
    </source>
</evidence>
<evidence type="ECO:0000313" key="9">
    <source>
        <dbReference type="EMBL" id="PJJ78376.1"/>
    </source>
</evidence>
<dbReference type="AlphaFoldDB" id="A0A2M9D2H3"/>
<feature type="domain" description="ABC transmembrane type-1" evidence="8">
    <location>
        <begin position="69"/>
        <end position="258"/>
    </location>
</feature>
<proteinExistence type="inferred from homology"/>
<dbReference type="RefSeq" id="WP_100389424.1">
    <property type="nucleotide sequence ID" value="NZ_BMZU01000002.1"/>
</dbReference>
<dbReference type="PANTHER" id="PTHR43386:SF25">
    <property type="entry name" value="PEPTIDE ABC TRANSPORTER PERMEASE PROTEIN"/>
    <property type="match status" value="1"/>
</dbReference>
<organism evidence="9 10">
    <name type="scientific">Salinibacterium amurskyense</name>
    <dbReference type="NCBI Taxonomy" id="205941"/>
    <lineage>
        <taxon>Bacteria</taxon>
        <taxon>Bacillati</taxon>
        <taxon>Actinomycetota</taxon>
        <taxon>Actinomycetes</taxon>
        <taxon>Micrococcales</taxon>
        <taxon>Microbacteriaceae</taxon>
        <taxon>Salinibacterium</taxon>
    </lineage>
</organism>
<dbReference type="GO" id="GO:0005886">
    <property type="term" value="C:plasma membrane"/>
    <property type="evidence" value="ECO:0007669"/>
    <property type="project" value="UniProtKB-SubCell"/>
</dbReference>
<reference evidence="9 10" key="1">
    <citation type="submission" date="2017-11" db="EMBL/GenBank/DDBJ databases">
        <title>Genomic Encyclopedia of Archaeal and Bacterial Type Strains, Phase II (KMG-II): From Individual Species to Whole Genera.</title>
        <authorList>
            <person name="Goeker M."/>
        </authorList>
    </citation>
    <scope>NUCLEOTIDE SEQUENCE [LARGE SCALE GENOMIC DNA]</scope>
    <source>
        <strain evidence="9 10">DSM 16400</strain>
    </source>
</reference>
<feature type="transmembrane region" description="Helical" evidence="7">
    <location>
        <begin position="133"/>
        <end position="151"/>
    </location>
</feature>
<protein>
    <submittedName>
        <fullName evidence="9">Peptide/nickel transport system permease protein</fullName>
    </submittedName>
</protein>
<gene>
    <name evidence="9" type="ORF">CLV85_1946</name>
</gene>
<evidence type="ECO:0000256" key="2">
    <source>
        <dbReference type="ARBA" id="ARBA00022448"/>
    </source>
</evidence>
<evidence type="ECO:0000256" key="5">
    <source>
        <dbReference type="ARBA" id="ARBA00022989"/>
    </source>
</evidence>
<evidence type="ECO:0000256" key="4">
    <source>
        <dbReference type="ARBA" id="ARBA00022692"/>
    </source>
</evidence>
<dbReference type="InterPro" id="IPR000515">
    <property type="entry name" value="MetI-like"/>
</dbReference>
<evidence type="ECO:0000256" key="3">
    <source>
        <dbReference type="ARBA" id="ARBA00022475"/>
    </source>
</evidence>
<dbReference type="InterPro" id="IPR035906">
    <property type="entry name" value="MetI-like_sf"/>
</dbReference>
<dbReference type="InterPro" id="IPR050366">
    <property type="entry name" value="BP-dependent_transpt_permease"/>
</dbReference>
<evidence type="ECO:0000259" key="8">
    <source>
        <dbReference type="PROSITE" id="PS50928"/>
    </source>
</evidence>
<dbReference type="CDD" id="cd06261">
    <property type="entry name" value="TM_PBP2"/>
    <property type="match status" value="1"/>
</dbReference>
<dbReference type="Proteomes" id="UP000231742">
    <property type="component" value="Unassembled WGS sequence"/>
</dbReference>
<keyword evidence="4 7" id="KW-0812">Transmembrane</keyword>
<dbReference type="SUPFAM" id="SSF161098">
    <property type="entry name" value="MetI-like"/>
    <property type="match status" value="1"/>
</dbReference>
<evidence type="ECO:0000256" key="1">
    <source>
        <dbReference type="ARBA" id="ARBA00004651"/>
    </source>
</evidence>
<dbReference type="OrthoDB" id="9812701at2"/>
<keyword evidence="10" id="KW-1185">Reference proteome</keyword>